<dbReference type="InterPro" id="IPR015422">
    <property type="entry name" value="PyrdxlP-dep_Trfase_small"/>
</dbReference>
<evidence type="ECO:0000256" key="1">
    <source>
        <dbReference type="ARBA" id="ARBA00001933"/>
    </source>
</evidence>
<dbReference type="GO" id="GO:0004400">
    <property type="term" value="F:histidinol-phosphate transaminase activity"/>
    <property type="evidence" value="ECO:0007669"/>
    <property type="project" value="UniProtKB-UniRule"/>
</dbReference>
<sequence>MALRWNDLSHIPLYEPGKPIDGLEDVIKLASNENPYGPSPKVTEAILAALGEVYLYPDGAGRALKQTLSEYYGFPPEFFILGAGADELISMLPVLTLGPGREAIMAEITFPMYRIATLLAGGRVRTVSMTDHYDLDLSAHLTAIHEKTGLMYIANPNNPTGKIVDREALLSFLKRVPDDLIVVLDEAYAEYVTDEAYASALTFLPDFPNLIVLRTFSKAYGLAGLRIGYGIAHPELITALERTRKPFNTSRLAQQAAIAALGDQAYVARVIQATVNERTRVYQTIVEEGWDVLPSETNFLFLPHADPRTLAYTLEEKGIIVRPLAGGLRVTIGTPEQNDRLLQAVSTLS</sequence>
<name>A0A2R6Y1S9_9BACL</name>
<dbReference type="PROSITE" id="PS00599">
    <property type="entry name" value="AA_TRANSFER_CLASS_2"/>
    <property type="match status" value="1"/>
</dbReference>
<evidence type="ECO:0000259" key="10">
    <source>
        <dbReference type="Pfam" id="PF00155"/>
    </source>
</evidence>
<dbReference type="SUPFAM" id="SSF53383">
    <property type="entry name" value="PLP-dependent transferases"/>
    <property type="match status" value="1"/>
</dbReference>
<keyword evidence="7 9" id="KW-0368">Histidine biosynthesis</keyword>
<dbReference type="PANTHER" id="PTHR43643">
    <property type="entry name" value="HISTIDINOL-PHOSPHATE AMINOTRANSFERASE 2"/>
    <property type="match status" value="1"/>
</dbReference>
<comment type="subunit">
    <text evidence="3 9">Homodimer.</text>
</comment>
<organism evidence="11 12">
    <name type="scientific">Candidatus Carbonibacillus altaicus</name>
    <dbReference type="NCBI Taxonomy" id="2163959"/>
    <lineage>
        <taxon>Bacteria</taxon>
        <taxon>Bacillati</taxon>
        <taxon>Bacillota</taxon>
        <taxon>Bacilli</taxon>
        <taxon>Bacillales</taxon>
        <taxon>Candidatus Carbonibacillus</taxon>
    </lineage>
</organism>
<proteinExistence type="inferred from homology"/>
<evidence type="ECO:0000256" key="5">
    <source>
        <dbReference type="ARBA" id="ARBA00022679"/>
    </source>
</evidence>
<evidence type="ECO:0000256" key="4">
    <source>
        <dbReference type="ARBA" id="ARBA00022576"/>
    </source>
</evidence>
<comment type="caution">
    <text evidence="11">The sequence shown here is derived from an EMBL/GenBank/DDBJ whole genome shotgun (WGS) entry which is preliminary data.</text>
</comment>
<evidence type="ECO:0000313" key="12">
    <source>
        <dbReference type="Proteomes" id="UP000244338"/>
    </source>
</evidence>
<keyword evidence="4 9" id="KW-0032">Aminotransferase</keyword>
<feature type="domain" description="Aminotransferase class I/classII large" evidence="10">
    <location>
        <begin position="25"/>
        <end position="345"/>
    </location>
</feature>
<dbReference type="EC" id="2.6.1.9" evidence="9"/>
<keyword evidence="5 9" id="KW-0808">Transferase</keyword>
<keyword evidence="6 9" id="KW-0663">Pyridoxal phosphate</keyword>
<dbReference type="PANTHER" id="PTHR43643:SF3">
    <property type="entry name" value="HISTIDINOL-PHOSPHATE AMINOTRANSFERASE"/>
    <property type="match status" value="1"/>
</dbReference>
<dbReference type="InterPro" id="IPR015421">
    <property type="entry name" value="PyrdxlP-dep_Trfase_major"/>
</dbReference>
<evidence type="ECO:0000256" key="7">
    <source>
        <dbReference type="ARBA" id="ARBA00023102"/>
    </source>
</evidence>
<dbReference type="NCBIfam" id="TIGR01141">
    <property type="entry name" value="hisC"/>
    <property type="match status" value="1"/>
</dbReference>
<evidence type="ECO:0000256" key="6">
    <source>
        <dbReference type="ARBA" id="ARBA00022898"/>
    </source>
</evidence>
<dbReference type="Pfam" id="PF00155">
    <property type="entry name" value="Aminotran_1_2"/>
    <property type="match status" value="1"/>
</dbReference>
<dbReference type="InterPro" id="IPR004839">
    <property type="entry name" value="Aminotransferase_I/II_large"/>
</dbReference>
<dbReference type="HAMAP" id="MF_01023">
    <property type="entry name" value="HisC_aminotrans_2"/>
    <property type="match status" value="1"/>
</dbReference>
<comment type="catalytic activity">
    <reaction evidence="8 9">
        <text>L-histidinol phosphate + 2-oxoglutarate = 3-(imidazol-4-yl)-2-oxopropyl phosphate + L-glutamate</text>
        <dbReference type="Rhea" id="RHEA:23744"/>
        <dbReference type="ChEBI" id="CHEBI:16810"/>
        <dbReference type="ChEBI" id="CHEBI:29985"/>
        <dbReference type="ChEBI" id="CHEBI:57766"/>
        <dbReference type="ChEBI" id="CHEBI:57980"/>
        <dbReference type="EC" id="2.6.1.9"/>
    </reaction>
</comment>
<reference evidence="12" key="1">
    <citation type="journal article" date="2018" name="Sci. Rep.">
        <title>Lignite coal burning seam in the remote Altai Mountains harbors a hydrogen-driven thermophilic microbial community.</title>
        <authorList>
            <person name="Kadnikov V.V."/>
            <person name="Mardanov A.V."/>
            <person name="Ivasenko D.A."/>
            <person name="Antsiferov D.V."/>
            <person name="Beletsky A.V."/>
            <person name="Karnachuk O.V."/>
            <person name="Ravin N.V."/>
        </authorList>
    </citation>
    <scope>NUCLEOTIDE SEQUENCE [LARGE SCALE GENOMIC DNA]</scope>
</reference>
<dbReference type="InterPro" id="IPR005861">
    <property type="entry name" value="HisP_aminotrans"/>
</dbReference>
<evidence type="ECO:0000256" key="2">
    <source>
        <dbReference type="ARBA" id="ARBA00005011"/>
    </source>
</evidence>
<dbReference type="Gene3D" id="3.90.1150.10">
    <property type="entry name" value="Aspartate Aminotransferase, domain 1"/>
    <property type="match status" value="1"/>
</dbReference>
<accession>A0A2R6Y1S9</accession>
<keyword evidence="9" id="KW-0028">Amino-acid biosynthesis</keyword>
<evidence type="ECO:0000313" key="11">
    <source>
        <dbReference type="EMBL" id="PTQ56621.1"/>
    </source>
</evidence>
<dbReference type="GO" id="GO:0030170">
    <property type="term" value="F:pyridoxal phosphate binding"/>
    <property type="evidence" value="ECO:0007669"/>
    <property type="project" value="InterPro"/>
</dbReference>
<evidence type="ECO:0000256" key="8">
    <source>
        <dbReference type="ARBA" id="ARBA00047481"/>
    </source>
</evidence>
<dbReference type="InterPro" id="IPR050106">
    <property type="entry name" value="HistidinolP_aminotransfase"/>
</dbReference>
<evidence type="ECO:0000256" key="9">
    <source>
        <dbReference type="HAMAP-Rule" id="MF_01023"/>
    </source>
</evidence>
<dbReference type="CDD" id="cd00609">
    <property type="entry name" value="AAT_like"/>
    <property type="match status" value="1"/>
</dbReference>
<feature type="modified residue" description="N6-(pyridoxal phosphate)lysine" evidence="9">
    <location>
        <position position="218"/>
    </location>
</feature>
<dbReference type="Proteomes" id="UP000244338">
    <property type="component" value="Unassembled WGS sequence"/>
</dbReference>
<dbReference type="UniPathway" id="UPA00031">
    <property type="reaction ID" value="UER00012"/>
</dbReference>
<dbReference type="Gene3D" id="3.40.640.10">
    <property type="entry name" value="Type I PLP-dependent aspartate aminotransferase-like (Major domain)"/>
    <property type="match status" value="1"/>
</dbReference>
<dbReference type="EMBL" id="PEBX01000023">
    <property type="protein sequence ID" value="PTQ56621.1"/>
    <property type="molecule type" value="Genomic_DNA"/>
</dbReference>
<protein>
    <recommendedName>
        <fullName evidence="9">Histidinol-phosphate aminotransferase</fullName>
        <ecNumber evidence="9">2.6.1.9</ecNumber>
    </recommendedName>
    <alternativeName>
        <fullName evidence="9">Imidazole acetol-phosphate transaminase</fullName>
    </alternativeName>
</protein>
<comment type="pathway">
    <text evidence="2 9">Amino-acid biosynthesis; L-histidine biosynthesis; L-histidine from 5-phospho-alpha-D-ribose 1-diphosphate: step 7/9.</text>
</comment>
<dbReference type="GO" id="GO:0000105">
    <property type="term" value="P:L-histidine biosynthetic process"/>
    <property type="evidence" value="ECO:0007669"/>
    <property type="project" value="UniProtKB-UniRule"/>
</dbReference>
<evidence type="ECO:0000256" key="3">
    <source>
        <dbReference type="ARBA" id="ARBA00011738"/>
    </source>
</evidence>
<dbReference type="InterPro" id="IPR001917">
    <property type="entry name" value="Aminotrans_II_pyridoxalP_BS"/>
</dbReference>
<gene>
    <name evidence="9" type="primary">hisC</name>
    <name evidence="11" type="ORF">BSOLF_2889</name>
</gene>
<comment type="cofactor">
    <cofactor evidence="1 9">
        <name>pyridoxal 5'-phosphate</name>
        <dbReference type="ChEBI" id="CHEBI:597326"/>
    </cofactor>
</comment>
<dbReference type="InterPro" id="IPR015424">
    <property type="entry name" value="PyrdxlP-dep_Trfase"/>
</dbReference>
<dbReference type="AlphaFoldDB" id="A0A2R6Y1S9"/>
<comment type="similarity">
    <text evidence="9">Belongs to the class-II pyridoxal-phosphate-dependent aminotransferase family. Histidinol-phosphate aminotransferase subfamily.</text>
</comment>